<comment type="cofactor">
    <cofactor evidence="1">
        <name>Mg(2+)</name>
        <dbReference type="ChEBI" id="CHEBI:18420"/>
    </cofactor>
</comment>
<dbReference type="Gene3D" id="2.30.42.10">
    <property type="match status" value="1"/>
</dbReference>
<evidence type="ECO:0000259" key="16">
    <source>
        <dbReference type="PROSITE" id="PS50011"/>
    </source>
</evidence>
<feature type="compositionally biased region" description="Low complexity" evidence="15">
    <location>
        <begin position="872"/>
        <end position="887"/>
    </location>
</feature>
<feature type="compositionally biased region" description="Low complexity" evidence="15">
    <location>
        <begin position="53"/>
        <end position="70"/>
    </location>
</feature>
<dbReference type="PANTHER" id="PTHR24356">
    <property type="entry name" value="SERINE/THREONINE-PROTEIN KINASE"/>
    <property type="match status" value="1"/>
</dbReference>
<dbReference type="InterPro" id="IPR001478">
    <property type="entry name" value="PDZ"/>
</dbReference>
<dbReference type="SUPFAM" id="SSF56112">
    <property type="entry name" value="Protein kinase-like (PK-like)"/>
    <property type="match status" value="1"/>
</dbReference>
<evidence type="ECO:0000256" key="12">
    <source>
        <dbReference type="ARBA" id="ARBA00022842"/>
    </source>
</evidence>
<dbReference type="GO" id="GO:0004674">
    <property type="term" value="F:protein serine/threonine kinase activity"/>
    <property type="evidence" value="ECO:0007669"/>
    <property type="project" value="UniProtKB-KW"/>
</dbReference>
<dbReference type="PROSITE" id="PS51285">
    <property type="entry name" value="AGC_KINASE_CTER"/>
    <property type="match status" value="1"/>
</dbReference>
<reference evidence="19" key="3">
    <citation type="submission" date="2025-09" db="UniProtKB">
        <authorList>
            <consortium name="Ensembl"/>
        </authorList>
    </citation>
    <scope>IDENTIFICATION</scope>
</reference>
<accession>A0A8C6PH95</accession>
<proteinExistence type="inferred from homology"/>
<feature type="domain" description="AGC-kinase C-terminal" evidence="18">
    <location>
        <begin position="525"/>
        <end position="593"/>
    </location>
</feature>
<evidence type="ECO:0000256" key="3">
    <source>
        <dbReference type="ARBA" id="ARBA00009903"/>
    </source>
</evidence>
<dbReference type="FunFam" id="1.10.510.10:FF:000012">
    <property type="entry name" value="microtubule-associated serine/threonine-protein kinase 2 isoform X1"/>
    <property type="match status" value="1"/>
</dbReference>
<dbReference type="Gene3D" id="3.30.200.20">
    <property type="entry name" value="Phosphorylase Kinase, domain 1"/>
    <property type="match status" value="2"/>
</dbReference>
<feature type="domain" description="PDZ" evidence="17">
    <location>
        <begin position="727"/>
        <end position="815"/>
    </location>
</feature>
<dbReference type="PANTHER" id="PTHR24356:SF150">
    <property type="entry name" value="MICROTUBULE-ASSOCIATED SERINE_THREONINE-PROTEIN KINASE 1"/>
    <property type="match status" value="1"/>
</dbReference>
<evidence type="ECO:0000313" key="20">
    <source>
        <dbReference type="Proteomes" id="UP000694548"/>
    </source>
</evidence>
<reference evidence="19" key="1">
    <citation type="submission" date="2014-08" db="EMBL/GenBank/DDBJ databases">
        <authorList>
            <person name="Senf B."/>
            <person name="Petzold A."/>
            <person name="Downie B.R."/>
            <person name="Koch P."/>
            <person name="Platzer M."/>
        </authorList>
    </citation>
    <scope>NUCLEOTIDE SEQUENCE [LARGE SCALE GENOMIC DNA]</scope>
    <source>
        <strain evidence="19">GRZ</strain>
    </source>
</reference>
<feature type="compositionally biased region" description="Basic residues" evidence="15">
    <location>
        <begin position="831"/>
        <end position="840"/>
    </location>
</feature>
<evidence type="ECO:0000256" key="2">
    <source>
        <dbReference type="ARBA" id="ARBA00004496"/>
    </source>
</evidence>
<dbReference type="InterPro" id="IPR023142">
    <property type="entry name" value="MAST_pre-PK_dom_sf"/>
</dbReference>
<evidence type="ECO:0000259" key="17">
    <source>
        <dbReference type="PROSITE" id="PS50106"/>
    </source>
</evidence>
<name>A0A8C6PH95_NOTFU</name>
<keyword evidence="9" id="KW-0547">Nucleotide-binding</keyword>
<keyword evidence="6" id="KW-0723">Serine/threonine-protein kinase</keyword>
<evidence type="ECO:0000256" key="9">
    <source>
        <dbReference type="ARBA" id="ARBA00022741"/>
    </source>
</evidence>
<keyword evidence="7" id="KW-0597">Phosphoprotein</keyword>
<feature type="region of interest" description="Disordered" evidence="15">
    <location>
        <begin position="97"/>
        <end position="123"/>
    </location>
</feature>
<comment type="catalytic activity">
    <reaction evidence="13">
        <text>L-threonyl-[protein] + ATP = O-phospho-L-threonyl-[protein] + ADP + H(+)</text>
        <dbReference type="Rhea" id="RHEA:46608"/>
        <dbReference type="Rhea" id="RHEA-COMP:11060"/>
        <dbReference type="Rhea" id="RHEA-COMP:11605"/>
        <dbReference type="ChEBI" id="CHEBI:15378"/>
        <dbReference type="ChEBI" id="CHEBI:30013"/>
        <dbReference type="ChEBI" id="CHEBI:30616"/>
        <dbReference type="ChEBI" id="CHEBI:61977"/>
        <dbReference type="ChEBI" id="CHEBI:456216"/>
        <dbReference type="EC" id="2.7.11.1"/>
    </reaction>
</comment>
<protein>
    <recommendedName>
        <fullName evidence="4">non-specific serine/threonine protein kinase</fullName>
        <ecNumber evidence="4">2.7.11.1</ecNumber>
    </recommendedName>
</protein>
<keyword evidence="20" id="KW-1185">Reference proteome</keyword>
<dbReference type="PROSITE" id="PS50106">
    <property type="entry name" value="PDZ"/>
    <property type="match status" value="1"/>
</dbReference>
<keyword evidence="10" id="KW-0418">Kinase</keyword>
<comment type="catalytic activity">
    <reaction evidence="14">
        <text>L-seryl-[protein] + ATP = O-phospho-L-seryl-[protein] + ADP + H(+)</text>
        <dbReference type="Rhea" id="RHEA:17989"/>
        <dbReference type="Rhea" id="RHEA-COMP:9863"/>
        <dbReference type="Rhea" id="RHEA-COMP:11604"/>
        <dbReference type="ChEBI" id="CHEBI:15378"/>
        <dbReference type="ChEBI" id="CHEBI:29999"/>
        <dbReference type="ChEBI" id="CHEBI:30616"/>
        <dbReference type="ChEBI" id="CHEBI:83421"/>
        <dbReference type="ChEBI" id="CHEBI:456216"/>
        <dbReference type="EC" id="2.7.11.1"/>
    </reaction>
</comment>
<evidence type="ECO:0000256" key="4">
    <source>
        <dbReference type="ARBA" id="ARBA00012513"/>
    </source>
</evidence>
<dbReference type="Ensembl" id="ENSNFUT00015044729.1">
    <property type="protein sequence ID" value="ENSNFUP00015042846.1"/>
    <property type="gene ID" value="ENSNFUG00015019007.1"/>
</dbReference>
<dbReference type="InterPro" id="IPR036034">
    <property type="entry name" value="PDZ_sf"/>
</dbReference>
<dbReference type="GeneTree" id="ENSGT00940000157700"/>
<dbReference type="Gene3D" id="1.20.1480.20">
    <property type="entry name" value="MAST3 pre-PK domain-like"/>
    <property type="match status" value="1"/>
</dbReference>
<feature type="region of interest" description="Disordered" evidence="15">
    <location>
        <begin position="1009"/>
        <end position="1034"/>
    </location>
</feature>
<evidence type="ECO:0000256" key="13">
    <source>
        <dbReference type="ARBA" id="ARBA00047899"/>
    </source>
</evidence>
<evidence type="ECO:0000313" key="19">
    <source>
        <dbReference type="Ensembl" id="ENSNFUP00015042846.1"/>
    </source>
</evidence>
<dbReference type="InterPro" id="IPR015022">
    <property type="entry name" value="MAST_pre-PK_dom"/>
</dbReference>
<feature type="region of interest" description="Disordered" evidence="15">
    <location>
        <begin position="49"/>
        <end position="74"/>
    </location>
</feature>
<gene>
    <name evidence="19" type="primary">MAST1</name>
    <name evidence="19" type="synonym">mast1a</name>
</gene>
<evidence type="ECO:0000256" key="6">
    <source>
        <dbReference type="ARBA" id="ARBA00022527"/>
    </source>
</evidence>
<reference evidence="19" key="2">
    <citation type="submission" date="2025-08" db="UniProtKB">
        <authorList>
            <consortium name="Ensembl"/>
        </authorList>
    </citation>
    <scope>IDENTIFICATION</scope>
</reference>
<dbReference type="SMART" id="SM00220">
    <property type="entry name" value="S_TKc"/>
    <property type="match status" value="1"/>
</dbReference>
<sequence length="1034" mass="115400">PVFNQQCLLSLCGILGSSPLDSPRNFSPSGPAHFSFASSRRADGRRWSLASLPSSGYGTNTPSSTSSSSSQERLHQLPFQPTMDELHFLSKHFGSTESITDDDGGRHSPHVRPRSRSLSPGRSPSCYDNEIVMMNHVYKERFPKATAQMEERLAEFIQNYTPENVLPLADGVLSFIYHQVAELSRDCLTKSREGLITSVYFRELQDNLEKMLHDAYERSESTELTFVMELVKKLFIIISRPARLLECLEFNPEEFYHLLEAAEDHAKEGQLMKADIPRYIISHSGDILSFCAIYFSAFSSAVYLVRHRETRQRFAMKKINKQNLILRNQIQQAFVERDILTFAENPFVVSMFCSFETRRHLCMVMEYVEGKRLGKEERNLLITSMGHIKLTDFGLSKMGLMSLTTNLYEGHIEKDAREFLDKQVCGTPEYIAPEVILRQGYGKPVDWWAMGIILYEFLVGCVPFFGDTPEELFGQVITDDIVWPDGDEALPADAQALISALLQTNPLARLGTGGAFEVKQHPFFSGLDWNSLLRQKAEFVPHLESEEDTSYFDTRSDRYHHINTYNEDDTNDDEPVEIRQFSSCSPRFSKVRLLLVHLSQLRCFHCNSSLVTDSSLQRVQTLFFSAPLPAFPRLLSCQPTDQLLPRLCLLSSHQVSSTRTEGLETLYRLFPAAKTSFTFSVLPVEQHGGFSPLASPMSPRSFSSNPSSRDSSPSRDFSPAVSVLRSPITIHRSGKKYGFTLRAIRVYIGDSDIYSVHHIVWHVEDGGPAQEAGLCAGDLITHVNGEPVHGLVHTEVVELILKSGNKVTVTTTPFENTSIKVGPARKASYKCKMARRNKRTVGKEGQDGSLFRKITKQSNFLHTSRSLSSLNRSLSSSESLPGSPTHSLSARSPTQGHRSTPEPSYLGASPQSSSPASSTPNSPSPSQHMRPSSLHGLSPKLHRHTIEPPRSPLLKRVQSAEKLGSPLTQSNSTGGLGGPLRKHSLEVQHSDYRKDAFLCELGLQSLMETEGENLPPNPPPVSPISLETAPGPLL</sequence>
<organism evidence="19 20">
    <name type="scientific">Nothobranchius furzeri</name>
    <name type="common">Turquoise killifish</name>
    <dbReference type="NCBI Taxonomy" id="105023"/>
    <lineage>
        <taxon>Eukaryota</taxon>
        <taxon>Metazoa</taxon>
        <taxon>Chordata</taxon>
        <taxon>Craniata</taxon>
        <taxon>Vertebrata</taxon>
        <taxon>Euteleostomi</taxon>
        <taxon>Actinopterygii</taxon>
        <taxon>Neopterygii</taxon>
        <taxon>Teleostei</taxon>
        <taxon>Neoteleostei</taxon>
        <taxon>Acanthomorphata</taxon>
        <taxon>Ovalentaria</taxon>
        <taxon>Atherinomorphae</taxon>
        <taxon>Cyprinodontiformes</taxon>
        <taxon>Nothobranchiidae</taxon>
        <taxon>Nothobranchius</taxon>
    </lineage>
</organism>
<dbReference type="InterPro" id="IPR011009">
    <property type="entry name" value="Kinase-like_dom_sf"/>
</dbReference>
<dbReference type="GO" id="GO:0035556">
    <property type="term" value="P:intracellular signal transduction"/>
    <property type="evidence" value="ECO:0007669"/>
    <property type="project" value="TreeGrafter"/>
</dbReference>
<dbReference type="GO" id="GO:0000287">
    <property type="term" value="F:magnesium ion binding"/>
    <property type="evidence" value="ECO:0007669"/>
    <property type="project" value="InterPro"/>
</dbReference>
<dbReference type="SUPFAM" id="SSF50156">
    <property type="entry name" value="PDZ domain-like"/>
    <property type="match status" value="1"/>
</dbReference>
<dbReference type="Pfam" id="PF08926">
    <property type="entry name" value="DUF1908"/>
    <property type="match status" value="1"/>
</dbReference>
<comment type="subcellular location">
    <subcellularLocation>
        <location evidence="2">Cytoplasm</location>
    </subcellularLocation>
</comment>
<dbReference type="Gene3D" id="1.10.510.10">
    <property type="entry name" value="Transferase(Phosphotransferase) domain 1"/>
    <property type="match status" value="1"/>
</dbReference>
<evidence type="ECO:0000256" key="8">
    <source>
        <dbReference type="ARBA" id="ARBA00022679"/>
    </source>
</evidence>
<feature type="region of interest" description="Disordered" evidence="15">
    <location>
        <begin position="872"/>
        <end position="952"/>
    </location>
</feature>
<evidence type="ECO:0000256" key="7">
    <source>
        <dbReference type="ARBA" id="ARBA00022553"/>
    </source>
</evidence>
<dbReference type="InterPro" id="IPR000961">
    <property type="entry name" value="AGC-kinase_C"/>
</dbReference>
<dbReference type="GO" id="GO:0007010">
    <property type="term" value="P:cytoskeleton organization"/>
    <property type="evidence" value="ECO:0007669"/>
    <property type="project" value="TreeGrafter"/>
</dbReference>
<dbReference type="Pfam" id="PF00069">
    <property type="entry name" value="Pkinase"/>
    <property type="match status" value="2"/>
</dbReference>
<keyword evidence="8" id="KW-0808">Transferase</keyword>
<dbReference type="FunFam" id="2.30.42.10:FF:000008">
    <property type="entry name" value="microtubule-associated serine/threonine-protein kinase 4 isoform X2"/>
    <property type="match status" value="1"/>
</dbReference>
<dbReference type="EC" id="2.7.11.1" evidence="4"/>
<dbReference type="AlphaFoldDB" id="A0A8C6PH95"/>
<feature type="region of interest" description="Disordered" evidence="15">
    <location>
        <begin position="831"/>
        <end position="850"/>
    </location>
</feature>
<dbReference type="PROSITE" id="PS50011">
    <property type="entry name" value="PROTEIN_KINASE_DOM"/>
    <property type="match status" value="1"/>
</dbReference>
<dbReference type="CDD" id="cd23073">
    <property type="entry name" value="PDZ_MAST1"/>
    <property type="match status" value="1"/>
</dbReference>
<feature type="compositionally biased region" description="Low complexity" evidence="15">
    <location>
        <begin position="909"/>
        <end position="926"/>
    </location>
</feature>
<feature type="domain" description="Protein kinase" evidence="16">
    <location>
        <begin position="162"/>
        <end position="524"/>
    </location>
</feature>
<keyword evidence="5" id="KW-0963">Cytoplasm</keyword>
<evidence type="ECO:0000259" key="18">
    <source>
        <dbReference type="PROSITE" id="PS51285"/>
    </source>
</evidence>
<dbReference type="SUPFAM" id="SSF140482">
    <property type="entry name" value="MAST3 pre-PK domain-like"/>
    <property type="match status" value="1"/>
</dbReference>
<evidence type="ECO:0000256" key="10">
    <source>
        <dbReference type="ARBA" id="ARBA00022777"/>
    </source>
</evidence>
<evidence type="ECO:0000256" key="14">
    <source>
        <dbReference type="ARBA" id="ARBA00048679"/>
    </source>
</evidence>
<keyword evidence="12" id="KW-0460">Magnesium</keyword>
<comment type="similarity">
    <text evidence="3">Belongs to the protein kinase superfamily. AGC Ser/Thr protein kinase family.</text>
</comment>
<dbReference type="GO" id="GO:0005737">
    <property type="term" value="C:cytoplasm"/>
    <property type="evidence" value="ECO:0007669"/>
    <property type="project" value="UniProtKB-SubCell"/>
</dbReference>
<dbReference type="FunFam" id="1.20.1480.20:FF:000001">
    <property type="entry name" value="microtubule-associated serine/threonine-protein kinase 4 isoform X1"/>
    <property type="match status" value="1"/>
</dbReference>
<feature type="compositionally biased region" description="Polar residues" evidence="15">
    <location>
        <begin position="888"/>
        <end position="902"/>
    </location>
</feature>
<evidence type="ECO:0000256" key="1">
    <source>
        <dbReference type="ARBA" id="ARBA00001946"/>
    </source>
</evidence>
<dbReference type="InterPro" id="IPR050236">
    <property type="entry name" value="Ser_Thr_kinase_AGC"/>
</dbReference>
<dbReference type="Proteomes" id="UP000694548">
    <property type="component" value="Chromosome sgr08"/>
</dbReference>
<evidence type="ECO:0000256" key="11">
    <source>
        <dbReference type="ARBA" id="ARBA00022840"/>
    </source>
</evidence>
<evidence type="ECO:0000256" key="15">
    <source>
        <dbReference type="SAM" id="MobiDB-lite"/>
    </source>
</evidence>
<dbReference type="GO" id="GO:0005524">
    <property type="term" value="F:ATP binding"/>
    <property type="evidence" value="ECO:0007669"/>
    <property type="project" value="UniProtKB-KW"/>
</dbReference>
<dbReference type="Pfam" id="PF00595">
    <property type="entry name" value="PDZ"/>
    <property type="match status" value="1"/>
</dbReference>
<feature type="region of interest" description="Disordered" evidence="15">
    <location>
        <begin position="695"/>
        <end position="719"/>
    </location>
</feature>
<keyword evidence="11" id="KW-0067">ATP-binding</keyword>
<dbReference type="FunFam" id="3.30.200.20:FF:000012">
    <property type="entry name" value="microtubule-associated serine/threonine-protein kinase 2 isoform X1"/>
    <property type="match status" value="1"/>
</dbReference>
<evidence type="ECO:0000256" key="5">
    <source>
        <dbReference type="ARBA" id="ARBA00022490"/>
    </source>
</evidence>
<dbReference type="SMART" id="SM00228">
    <property type="entry name" value="PDZ"/>
    <property type="match status" value="1"/>
</dbReference>
<dbReference type="InterPro" id="IPR000719">
    <property type="entry name" value="Prot_kinase_dom"/>
</dbReference>